<keyword evidence="5" id="KW-0808">Transferase</keyword>
<evidence type="ECO:0000313" key="15">
    <source>
        <dbReference type="EMBL" id="BFG02104.1"/>
    </source>
</evidence>
<evidence type="ECO:0000256" key="9">
    <source>
        <dbReference type="ARBA" id="ARBA00022860"/>
    </source>
</evidence>
<evidence type="ECO:0000259" key="14">
    <source>
        <dbReference type="PROSITE" id="PS50011"/>
    </source>
</evidence>
<keyword evidence="3" id="KW-0723">Serine/threonine-protein kinase</keyword>
<dbReference type="CDD" id="cd14093">
    <property type="entry name" value="STKc_PhKG"/>
    <property type="match status" value="1"/>
</dbReference>
<protein>
    <recommendedName>
        <fullName evidence="2">phosphorylase kinase</fullName>
        <ecNumber evidence="2">2.7.11.19</ecNumber>
    </recommendedName>
</protein>
<dbReference type="EMBL" id="AP029266">
    <property type="protein sequence ID" value="BFG02104.1"/>
    <property type="molecule type" value="Genomic_DNA"/>
</dbReference>
<evidence type="ECO:0000256" key="6">
    <source>
        <dbReference type="ARBA" id="ARBA00022741"/>
    </source>
</evidence>
<evidence type="ECO:0000256" key="4">
    <source>
        <dbReference type="ARBA" id="ARBA00022600"/>
    </source>
</evidence>
<evidence type="ECO:0000256" key="11">
    <source>
        <dbReference type="ARBA" id="ARBA00025890"/>
    </source>
</evidence>
<name>A0AAU9G213_DROMD</name>
<dbReference type="GO" id="GO:0005524">
    <property type="term" value="F:ATP binding"/>
    <property type="evidence" value="ECO:0007669"/>
    <property type="project" value="UniProtKB-UniRule"/>
</dbReference>
<accession>A0AAU9G213</accession>
<reference evidence="15 16" key="1">
    <citation type="submission" date="2024-02" db="EMBL/GenBank/DDBJ databases">
        <title>A chromosome-level genome assembly of Drosophila madeirensis, a fruit fly species endemic to Madeira island.</title>
        <authorList>
            <person name="Tomihara K."/>
            <person name="Llopart A."/>
            <person name="Yamamoto D."/>
        </authorList>
    </citation>
    <scope>NUCLEOTIDE SEQUENCE [LARGE SCALE GENOMIC DNA]</scope>
    <source>
        <strain evidence="15 16">RF1</strain>
    </source>
</reference>
<dbReference type="AlphaFoldDB" id="A0AAU9G213"/>
<dbReference type="SUPFAM" id="SSF56112">
    <property type="entry name" value="Protein kinase-like (PK-like)"/>
    <property type="match status" value="1"/>
</dbReference>
<keyword evidence="10" id="KW-0119">Carbohydrate metabolism</keyword>
<comment type="catalytic activity">
    <reaction evidence="1">
        <text>2 ATP + phosphorylase b = 2 ADP + phosphorylase a.</text>
        <dbReference type="EC" id="2.7.11.19"/>
    </reaction>
</comment>
<evidence type="ECO:0000256" key="8">
    <source>
        <dbReference type="ARBA" id="ARBA00022840"/>
    </source>
</evidence>
<dbReference type="PROSITE" id="PS00108">
    <property type="entry name" value="PROTEIN_KINASE_ST"/>
    <property type="match status" value="1"/>
</dbReference>
<evidence type="ECO:0000256" key="13">
    <source>
        <dbReference type="SAM" id="MobiDB-lite"/>
    </source>
</evidence>
<dbReference type="Proteomes" id="UP001500889">
    <property type="component" value="Chromosome A"/>
</dbReference>
<evidence type="ECO:0000256" key="10">
    <source>
        <dbReference type="ARBA" id="ARBA00023277"/>
    </source>
</evidence>
<evidence type="ECO:0000256" key="7">
    <source>
        <dbReference type="ARBA" id="ARBA00022777"/>
    </source>
</evidence>
<keyword evidence="16" id="KW-1185">Reference proteome</keyword>
<feature type="region of interest" description="Disordered" evidence="13">
    <location>
        <begin position="401"/>
        <end position="421"/>
    </location>
</feature>
<dbReference type="InterPro" id="IPR002291">
    <property type="entry name" value="Phosph_kin_gamma"/>
</dbReference>
<organism evidence="15 16">
    <name type="scientific">Drosophila madeirensis</name>
    <name type="common">Fruit fly</name>
    <dbReference type="NCBI Taxonomy" id="30013"/>
    <lineage>
        <taxon>Eukaryota</taxon>
        <taxon>Metazoa</taxon>
        <taxon>Ecdysozoa</taxon>
        <taxon>Arthropoda</taxon>
        <taxon>Hexapoda</taxon>
        <taxon>Insecta</taxon>
        <taxon>Pterygota</taxon>
        <taxon>Neoptera</taxon>
        <taxon>Endopterygota</taxon>
        <taxon>Diptera</taxon>
        <taxon>Brachycera</taxon>
        <taxon>Muscomorpha</taxon>
        <taxon>Ephydroidea</taxon>
        <taxon>Drosophilidae</taxon>
        <taxon>Drosophila</taxon>
        <taxon>Sophophora</taxon>
    </lineage>
</organism>
<dbReference type="GO" id="GO:0005977">
    <property type="term" value="P:glycogen metabolic process"/>
    <property type="evidence" value="ECO:0007669"/>
    <property type="project" value="UniProtKB-KW"/>
</dbReference>
<evidence type="ECO:0000256" key="3">
    <source>
        <dbReference type="ARBA" id="ARBA00022527"/>
    </source>
</evidence>
<keyword evidence="4" id="KW-0321">Glycogen metabolism</keyword>
<dbReference type="SMART" id="SM00220">
    <property type="entry name" value="S_TKc"/>
    <property type="match status" value="1"/>
</dbReference>
<comment type="subunit">
    <text evidence="11">Hexadecamer of 4 heterotetramers, each composed of alpha, beta, gamma, and delta subunits. Alpha (PHKA1 or PHKA2) and beta (PHKB) are regulatory subunits, gamma (PHKG1 or PHKG2) is the catalytic subunit, and delta is calmodulin.</text>
</comment>
<evidence type="ECO:0000313" key="16">
    <source>
        <dbReference type="Proteomes" id="UP001500889"/>
    </source>
</evidence>
<dbReference type="InterPro" id="IPR011009">
    <property type="entry name" value="Kinase-like_dom_sf"/>
</dbReference>
<dbReference type="GO" id="GO:0005964">
    <property type="term" value="C:phosphorylase kinase complex"/>
    <property type="evidence" value="ECO:0007669"/>
    <property type="project" value="InterPro"/>
</dbReference>
<feature type="binding site" evidence="12">
    <location>
        <position position="52"/>
    </location>
    <ligand>
        <name>ATP</name>
        <dbReference type="ChEBI" id="CHEBI:30616"/>
    </ligand>
</feature>
<gene>
    <name evidence="15" type="ORF">DMAD_01698</name>
</gene>
<keyword evidence="9" id="KW-0112">Calmodulin-binding</keyword>
<sequence>MAKDEEDDLLPDKDAAKGFYAKYEPKEILGRGISSTVRRCIEKETGKEFAAKIIDLGATTEAGETNPYHMLEATRQEISILRQVMGHPYIIDLQDVFESDAFVFLVFELCPKGELFDYLTSVVTLSEKKTRTIMRQIFEGVEYIHAKSIVHRDLKPENILLDENHNVKITDFGFARQLQEGEKLTDLCGTPGYLAPETLKCNMFEGSPGYSQEVDIWACGVIMFTLLVGCPPFWHRKQMVMLRNIMEGKYSFTSPEWADISEDPKDLIRKCLVVDPAQRITVTEVLRHPFFNQMLFEQNIDGLKRSLSTKSRRMSRITEIALVLMGDLTTARPSPTSAYAPGRYQNSAASAASASVSGSSASAAPAAFRYDRINSNGGGGGGPNPCGSSYLYYSAPQSSYSSNRLRDVLPPPDLDDPSSPCTSANCYKTLTATVYYQQQPQQQQQQQQQQQHQQQHYQQQHQQTARANAGNNYESAGQQQHLLHAQVQLRKQSRFNARKKFQFAILVIRAVIRIRRLRFTAEPLHVEEAIRDPYRVKVLRKVIDGCAFRVYGHWVKKGEGQNRAALFENTPRTELHALYINNLSR</sequence>
<proteinExistence type="predicted"/>
<dbReference type="Gene3D" id="1.10.510.10">
    <property type="entry name" value="Transferase(Phosphotransferase) domain 1"/>
    <property type="match status" value="1"/>
</dbReference>
<evidence type="ECO:0000256" key="1">
    <source>
        <dbReference type="ARBA" id="ARBA00001674"/>
    </source>
</evidence>
<feature type="compositionally biased region" description="Polar residues" evidence="13">
    <location>
        <begin position="464"/>
        <end position="477"/>
    </location>
</feature>
<dbReference type="PANTHER" id="PTHR24347">
    <property type="entry name" value="SERINE/THREONINE-PROTEIN KINASE"/>
    <property type="match status" value="1"/>
</dbReference>
<dbReference type="Pfam" id="PF00069">
    <property type="entry name" value="Pkinase"/>
    <property type="match status" value="1"/>
</dbReference>
<dbReference type="InterPro" id="IPR017441">
    <property type="entry name" value="Protein_kinase_ATP_BS"/>
</dbReference>
<dbReference type="Gene3D" id="3.30.200.20">
    <property type="entry name" value="Phosphorylase Kinase, domain 1"/>
    <property type="match status" value="1"/>
</dbReference>
<feature type="domain" description="Protein kinase" evidence="14">
    <location>
        <begin position="23"/>
        <end position="291"/>
    </location>
</feature>
<dbReference type="EC" id="2.7.11.19" evidence="2"/>
<evidence type="ECO:0000256" key="2">
    <source>
        <dbReference type="ARBA" id="ARBA00012432"/>
    </source>
</evidence>
<dbReference type="PROSITE" id="PS50011">
    <property type="entry name" value="PROTEIN_KINASE_DOM"/>
    <property type="match status" value="1"/>
</dbReference>
<keyword evidence="8 12" id="KW-0067">ATP-binding</keyword>
<dbReference type="GO" id="GO:0004689">
    <property type="term" value="F:phosphorylase kinase activity"/>
    <property type="evidence" value="ECO:0007669"/>
    <property type="project" value="UniProtKB-EC"/>
</dbReference>
<dbReference type="GO" id="GO:0005516">
    <property type="term" value="F:calmodulin binding"/>
    <property type="evidence" value="ECO:0007669"/>
    <property type="project" value="UniProtKB-KW"/>
</dbReference>
<dbReference type="PROSITE" id="PS00107">
    <property type="entry name" value="PROTEIN_KINASE_ATP"/>
    <property type="match status" value="1"/>
</dbReference>
<feature type="compositionally biased region" description="Low complexity" evidence="13">
    <location>
        <begin position="445"/>
        <end position="463"/>
    </location>
</feature>
<evidence type="ECO:0000256" key="5">
    <source>
        <dbReference type="ARBA" id="ARBA00022679"/>
    </source>
</evidence>
<keyword evidence="6 12" id="KW-0547">Nucleotide-binding</keyword>
<dbReference type="FunFam" id="1.10.510.10:FF:000149">
    <property type="entry name" value="phosphorylase b kinase gamma catalytic chain, liver/testis isoform"/>
    <property type="match status" value="1"/>
</dbReference>
<dbReference type="InterPro" id="IPR008271">
    <property type="entry name" value="Ser/Thr_kinase_AS"/>
</dbReference>
<dbReference type="InterPro" id="IPR000719">
    <property type="entry name" value="Prot_kinase_dom"/>
</dbReference>
<keyword evidence="7 15" id="KW-0418">Kinase</keyword>
<evidence type="ECO:0000256" key="12">
    <source>
        <dbReference type="PROSITE-ProRule" id="PRU10141"/>
    </source>
</evidence>
<feature type="region of interest" description="Disordered" evidence="13">
    <location>
        <begin position="445"/>
        <end position="477"/>
    </location>
</feature>
<dbReference type="PRINTS" id="PR01049">
    <property type="entry name" value="PHOSPHBKNASE"/>
</dbReference>
<dbReference type="FunFam" id="3.30.200.20:FF:000138">
    <property type="entry name" value="Phosphorylase b kinase gamma catalytic chain, liver/testis"/>
    <property type="match status" value="1"/>
</dbReference>